<dbReference type="NCBIfam" id="NF041518">
    <property type="entry name" value="choice_anch_Q"/>
    <property type="match status" value="2"/>
</dbReference>
<proteinExistence type="predicted"/>
<dbReference type="PANTHER" id="PTHR11319">
    <property type="entry name" value="G PROTEIN-COUPLED RECEPTOR-RELATED"/>
    <property type="match status" value="1"/>
</dbReference>
<dbReference type="SUPFAM" id="SSF51126">
    <property type="entry name" value="Pectin lyase-like"/>
    <property type="match status" value="3"/>
</dbReference>
<dbReference type="EMBL" id="JAEHFY010000028">
    <property type="protein sequence ID" value="MBK0384351.1"/>
    <property type="molecule type" value="Genomic_DNA"/>
</dbReference>
<accession>A0ABS1BNQ1</accession>
<evidence type="ECO:0000313" key="4">
    <source>
        <dbReference type="Proteomes" id="UP000660024"/>
    </source>
</evidence>
<dbReference type="Proteomes" id="UP000660024">
    <property type="component" value="Unassembled WGS sequence"/>
</dbReference>
<reference evidence="3 4" key="1">
    <citation type="submission" date="2020-12" db="EMBL/GenBank/DDBJ databases">
        <title>Bacterial novel species Pedobacter sp. SD-b isolated from soil.</title>
        <authorList>
            <person name="Jung H.-Y."/>
        </authorList>
    </citation>
    <scope>NUCLEOTIDE SEQUENCE [LARGE SCALE GENOMIC DNA]</scope>
    <source>
        <strain evidence="3 4">SD-b</strain>
    </source>
</reference>
<evidence type="ECO:0000259" key="2">
    <source>
        <dbReference type="Pfam" id="PF18962"/>
    </source>
</evidence>
<gene>
    <name evidence="3" type="ORF">I5M32_15395</name>
</gene>
<dbReference type="PANTHER" id="PTHR11319:SF35">
    <property type="entry name" value="OUTER MEMBRANE PROTEIN PMPC-RELATED"/>
    <property type="match status" value="1"/>
</dbReference>
<organism evidence="3 4">
    <name type="scientific">Pedobacter segetis</name>
    <dbReference type="NCBI Taxonomy" id="2793069"/>
    <lineage>
        <taxon>Bacteria</taxon>
        <taxon>Pseudomonadati</taxon>
        <taxon>Bacteroidota</taxon>
        <taxon>Sphingobacteriia</taxon>
        <taxon>Sphingobacteriales</taxon>
        <taxon>Sphingobacteriaceae</taxon>
        <taxon>Pedobacter</taxon>
    </lineage>
</organism>
<comment type="caution">
    <text evidence="3">The sequence shown here is derived from an EMBL/GenBank/DDBJ whole genome shotgun (WGS) entry which is preliminary data.</text>
</comment>
<dbReference type="InterPro" id="IPR026444">
    <property type="entry name" value="Secre_tail"/>
</dbReference>
<dbReference type="Gene3D" id="2.160.20.10">
    <property type="entry name" value="Single-stranded right-handed beta-helix, Pectin lyase-like"/>
    <property type="match status" value="3"/>
</dbReference>
<evidence type="ECO:0000313" key="3">
    <source>
        <dbReference type="EMBL" id="MBK0384351.1"/>
    </source>
</evidence>
<sequence length="1388" mass="144126">MNKLKRSCLKKAICLISIAVAFTFIANAQTVRYVKTTATGNGDGSSWANASSNIQTMIDASDAGDGVWVKGGTYIPSEYAGNGTTDRDKSFVLKANIKVYGGFAGTESTLTQRDLSLTANESILSGDLDGNDGPGYTNYDDNAYHVVIITGAVGNVVLSGFTIKGGNANTGGTITVNSKSISRSNGGGIYNFNDAFDTAPLLSNLSILSNRANSKGGGIYNNLTSTRILNVAIKGNYAYLGGGIYNVNSGTAITNVLISGNSAIGGGALYFTSSNPVITNATISGNKAGDGGAIYNSDVIIKIRNSIIYGNSYGIYNTQYVALTNSYSNIQTSGTSSVPLDIEVIDGGNNLNTDPLFIDAPDASTAPFTGGDYRLKSNSPTIGAGNNIYYNDGQNPNLSSITTDLAGNARINMSDIDMGVYEYLVKPNVNGIAYVTPTGSGDFSGDSWTNATANIQFAIDATATQQVWVKGGNYIPSEYAGNGTTDRHKAFLIKENVKVYGGFAGTESNLNERDLSLSANKSILNGDLGADDGANFSNSTENAYHVVISAGTVGTAELNGFTIQGGNANTGSNTILVNGKNILASRGGGIYNVDSSPLLTNLSIISNQALFGGGVRNDNSNPILTNVTINGNSVANNGGGINNDGSSPILTNVIISGNAATSGAGMYNNNGSNTILTNVTISGNAASTNGGAMYNTNSSVPLIRNCIIYGNNSSVFNNSATPSFFNSIIEGSGGSTAWLSSTGTDGGNNLDVDPSFVNAPLANTAPFSVGDYHLTKNSYAVGSGDNTFFNSAQTPDLNAIVTDIDGNGRIQKTFIDMGAYESNYNISVIPDANGIAYVTPSGAGKLNGSSWANATDNIQYAINATTTQQVWAKGGTYIASVINGSGSNNRDKAFLIYKNVKVYGGFAGTESNLSERDLSLSTNESILSGDLNGDDGPNFTNYGDNVLHVVMTTGSGNTALLDGFTIKGGNTGGNGGGISSARAGMKFNNLLVKENRAGSGGGLDLVNATVLTNSTVSGNISSNNSYGGGGIYSTGFYTSQITNVVISGNTTGGFGGGVYISSGKLVFTNVTISGNKAKSGNDNGGGIWIYPDGSASIRNSIIYGNSSKIIAIAGFGTSVTSSIYQKNSFVDDDGNNLDNVDPLFVDAPDFSTAPFIGGDYHIKAGSPAIGAGDSSYFDPGKTPDLSAIATDLDGNVRSQGGIINMGAYETFIPLPVKLISFSVKPSGNFAQLNWQTATETNNNYFTISKSTDGKSFEQLSTINSKGNSGADYATIDFSPFAGLSYYKLSQTDRDGKTKELGIRTLKLESLDKEGLLVYPNPVVNGIINIQGQDLNGLQNIAIYDLTGKEVCKNQVKFDNGLATYKLSNIKTGVYVLNISNKSMKIVVK</sequence>
<name>A0ABS1BNQ1_9SPHI</name>
<feature type="domain" description="Secretion system C-terminal sorting" evidence="2">
    <location>
        <begin position="1317"/>
        <end position="1386"/>
    </location>
</feature>
<dbReference type="InterPro" id="IPR059226">
    <property type="entry name" value="Choice_anch_Q_dom"/>
</dbReference>
<protein>
    <recommendedName>
        <fullName evidence="2">Secretion system C-terminal sorting domain-containing protein</fullName>
    </recommendedName>
</protein>
<keyword evidence="1" id="KW-0732">Signal</keyword>
<dbReference type="InterPro" id="IPR012334">
    <property type="entry name" value="Pectin_lyas_fold"/>
</dbReference>
<dbReference type="InterPro" id="IPR011050">
    <property type="entry name" value="Pectin_lyase_fold/virulence"/>
</dbReference>
<feature type="chain" id="PRO_5046470214" description="Secretion system C-terminal sorting domain-containing protein" evidence="1">
    <location>
        <begin position="29"/>
        <end position="1388"/>
    </location>
</feature>
<dbReference type="InterPro" id="IPR006626">
    <property type="entry name" value="PbH1"/>
</dbReference>
<feature type="signal peptide" evidence="1">
    <location>
        <begin position="1"/>
        <end position="28"/>
    </location>
</feature>
<dbReference type="SMART" id="SM00710">
    <property type="entry name" value="PbH1"/>
    <property type="match status" value="11"/>
</dbReference>
<keyword evidence="4" id="KW-1185">Reference proteome</keyword>
<dbReference type="Pfam" id="PF18962">
    <property type="entry name" value="Por_Secre_tail"/>
    <property type="match status" value="1"/>
</dbReference>
<evidence type="ECO:0000256" key="1">
    <source>
        <dbReference type="SAM" id="SignalP"/>
    </source>
</evidence>